<dbReference type="GO" id="GO:0006355">
    <property type="term" value="P:regulation of DNA-templated transcription"/>
    <property type="evidence" value="ECO:0007669"/>
    <property type="project" value="InterPro"/>
</dbReference>
<dbReference type="CDD" id="cd17535">
    <property type="entry name" value="REC_NarL-like"/>
    <property type="match status" value="1"/>
</dbReference>
<name>A0A1H8Y9R4_9PSEU</name>
<dbReference type="SUPFAM" id="SSF46894">
    <property type="entry name" value="C-terminal effector domain of the bipartite response regulators"/>
    <property type="match status" value="1"/>
</dbReference>
<dbReference type="OrthoDB" id="9808843at2"/>
<dbReference type="PROSITE" id="PS50043">
    <property type="entry name" value="HTH_LUXR_2"/>
    <property type="match status" value="1"/>
</dbReference>
<dbReference type="AlphaFoldDB" id="A0A1H8Y9R4"/>
<dbReference type="PANTHER" id="PTHR43214">
    <property type="entry name" value="TWO-COMPONENT RESPONSE REGULATOR"/>
    <property type="match status" value="1"/>
</dbReference>
<dbReference type="PROSITE" id="PS50110">
    <property type="entry name" value="RESPONSE_REGULATORY"/>
    <property type="match status" value="1"/>
</dbReference>
<dbReference type="SMART" id="SM00448">
    <property type="entry name" value="REC"/>
    <property type="match status" value="1"/>
</dbReference>
<evidence type="ECO:0000256" key="5">
    <source>
        <dbReference type="PROSITE-ProRule" id="PRU00169"/>
    </source>
</evidence>
<gene>
    <name evidence="8" type="ORF">SAMN04489732_112166</name>
</gene>
<feature type="domain" description="Response regulatory" evidence="7">
    <location>
        <begin position="5"/>
        <end position="119"/>
    </location>
</feature>
<dbReference type="RefSeq" id="WP_091621031.1">
    <property type="nucleotide sequence ID" value="NZ_FOEF01000012.1"/>
</dbReference>
<dbReference type="InterPro" id="IPR000792">
    <property type="entry name" value="Tscrpt_reg_LuxR_C"/>
</dbReference>
<feature type="domain" description="HTH luxR-type" evidence="6">
    <location>
        <begin position="148"/>
        <end position="213"/>
    </location>
</feature>
<evidence type="ECO:0000259" key="6">
    <source>
        <dbReference type="PROSITE" id="PS50043"/>
    </source>
</evidence>
<evidence type="ECO:0000256" key="4">
    <source>
        <dbReference type="ARBA" id="ARBA00023163"/>
    </source>
</evidence>
<dbReference type="InterPro" id="IPR016032">
    <property type="entry name" value="Sig_transdc_resp-reg_C-effctor"/>
</dbReference>
<dbReference type="Pfam" id="PF00196">
    <property type="entry name" value="GerE"/>
    <property type="match status" value="1"/>
</dbReference>
<evidence type="ECO:0000256" key="3">
    <source>
        <dbReference type="ARBA" id="ARBA00023125"/>
    </source>
</evidence>
<dbReference type="Proteomes" id="UP000198582">
    <property type="component" value="Unassembled WGS sequence"/>
</dbReference>
<dbReference type="Gene3D" id="3.40.50.2300">
    <property type="match status" value="1"/>
</dbReference>
<sequence>MDPVRVVLVDDEWLVRAGLATMLSGADDLVVVGEAGDGANVAELVRSTRADVVLMDLRMPGTDGVTATARLRDLPVSVLVLTTFDTDDLVRQALRAGADGFLLKDTPPADLVAAIRRAAAGEPALSPAIVRKLMARMTDGDESRLARARSALSALTEGERRVAEAVGQGLSNAEIAAAQFMSVATVKAYVSRILVKFEVANRVQIALLVRDAE</sequence>
<evidence type="ECO:0000259" key="7">
    <source>
        <dbReference type="PROSITE" id="PS50110"/>
    </source>
</evidence>
<dbReference type="SMART" id="SM00421">
    <property type="entry name" value="HTH_LUXR"/>
    <property type="match status" value="1"/>
</dbReference>
<dbReference type="Pfam" id="PF00072">
    <property type="entry name" value="Response_reg"/>
    <property type="match status" value="1"/>
</dbReference>
<dbReference type="GO" id="GO:0000160">
    <property type="term" value="P:phosphorelay signal transduction system"/>
    <property type="evidence" value="ECO:0007669"/>
    <property type="project" value="InterPro"/>
</dbReference>
<dbReference type="STRING" id="394193.SAMN04489732_112166"/>
<feature type="modified residue" description="4-aspartylphosphate" evidence="5">
    <location>
        <position position="56"/>
    </location>
</feature>
<dbReference type="InterPro" id="IPR011006">
    <property type="entry name" value="CheY-like_superfamily"/>
</dbReference>
<keyword evidence="1 5" id="KW-0597">Phosphoprotein</keyword>
<keyword evidence="4" id="KW-0804">Transcription</keyword>
<protein>
    <submittedName>
        <fullName evidence="8">DNA-binding response regulator, NarL/FixJ family, contains REC and HTH domains</fullName>
    </submittedName>
</protein>
<organism evidence="8 9">
    <name type="scientific">Amycolatopsis saalfeldensis</name>
    <dbReference type="NCBI Taxonomy" id="394193"/>
    <lineage>
        <taxon>Bacteria</taxon>
        <taxon>Bacillati</taxon>
        <taxon>Actinomycetota</taxon>
        <taxon>Actinomycetes</taxon>
        <taxon>Pseudonocardiales</taxon>
        <taxon>Pseudonocardiaceae</taxon>
        <taxon>Amycolatopsis</taxon>
    </lineage>
</organism>
<keyword evidence="9" id="KW-1185">Reference proteome</keyword>
<dbReference type="PRINTS" id="PR00038">
    <property type="entry name" value="HTHLUXR"/>
</dbReference>
<reference evidence="8 9" key="1">
    <citation type="submission" date="2016-10" db="EMBL/GenBank/DDBJ databases">
        <authorList>
            <person name="de Groot N.N."/>
        </authorList>
    </citation>
    <scope>NUCLEOTIDE SEQUENCE [LARGE SCALE GENOMIC DNA]</scope>
    <source>
        <strain evidence="8 9">DSM 44993</strain>
    </source>
</reference>
<evidence type="ECO:0000313" key="9">
    <source>
        <dbReference type="Proteomes" id="UP000198582"/>
    </source>
</evidence>
<dbReference type="CDD" id="cd06170">
    <property type="entry name" value="LuxR_C_like"/>
    <property type="match status" value="1"/>
</dbReference>
<dbReference type="InterPro" id="IPR001789">
    <property type="entry name" value="Sig_transdc_resp-reg_receiver"/>
</dbReference>
<proteinExistence type="predicted"/>
<dbReference type="PANTHER" id="PTHR43214:SF24">
    <property type="entry name" value="TRANSCRIPTIONAL REGULATORY PROTEIN NARL-RELATED"/>
    <property type="match status" value="1"/>
</dbReference>
<dbReference type="InterPro" id="IPR058245">
    <property type="entry name" value="NreC/VraR/RcsB-like_REC"/>
</dbReference>
<evidence type="ECO:0000256" key="1">
    <source>
        <dbReference type="ARBA" id="ARBA00022553"/>
    </source>
</evidence>
<accession>A0A1H8Y9R4</accession>
<dbReference type="InterPro" id="IPR039420">
    <property type="entry name" value="WalR-like"/>
</dbReference>
<dbReference type="SUPFAM" id="SSF52172">
    <property type="entry name" value="CheY-like"/>
    <property type="match status" value="1"/>
</dbReference>
<keyword evidence="2" id="KW-0805">Transcription regulation</keyword>
<evidence type="ECO:0000313" key="8">
    <source>
        <dbReference type="EMBL" id="SEP48816.1"/>
    </source>
</evidence>
<keyword evidence="3 8" id="KW-0238">DNA-binding</keyword>
<dbReference type="EMBL" id="FOEF01000012">
    <property type="protein sequence ID" value="SEP48816.1"/>
    <property type="molecule type" value="Genomic_DNA"/>
</dbReference>
<dbReference type="GO" id="GO:0003677">
    <property type="term" value="F:DNA binding"/>
    <property type="evidence" value="ECO:0007669"/>
    <property type="project" value="UniProtKB-KW"/>
</dbReference>
<evidence type="ECO:0000256" key="2">
    <source>
        <dbReference type="ARBA" id="ARBA00023015"/>
    </source>
</evidence>